<proteinExistence type="inferred from homology"/>
<evidence type="ECO:0000313" key="16">
    <source>
        <dbReference type="Proteomes" id="UP001140562"/>
    </source>
</evidence>
<dbReference type="GO" id="GO:0004363">
    <property type="term" value="F:glutathione synthase activity"/>
    <property type="evidence" value="ECO:0007669"/>
    <property type="project" value="UniProtKB-UniRule"/>
</dbReference>
<evidence type="ECO:0000256" key="11">
    <source>
        <dbReference type="PIRSR" id="PIRSR001558-1"/>
    </source>
</evidence>
<keyword evidence="9 10" id="KW-0460">Magnesium</keyword>
<comment type="similarity">
    <text evidence="2 10">Belongs to the eukaryotic GSH synthase family.</text>
</comment>
<evidence type="ECO:0000256" key="3">
    <source>
        <dbReference type="ARBA" id="ARBA00011738"/>
    </source>
</evidence>
<feature type="binding site" evidence="13">
    <location>
        <begin position="236"/>
        <end position="238"/>
    </location>
    <ligand>
        <name>substrate</name>
    </ligand>
</feature>
<protein>
    <recommendedName>
        <fullName evidence="10">Glutathione synthetase</fullName>
        <shortName evidence="10">GSH-S</shortName>
        <ecNumber evidence="10">6.3.2.3</ecNumber>
    </recommendedName>
</protein>
<dbReference type="GO" id="GO:0000287">
    <property type="term" value="F:magnesium ion binding"/>
    <property type="evidence" value="ECO:0007669"/>
    <property type="project" value="UniProtKB-UniRule"/>
</dbReference>
<comment type="catalytic activity">
    <reaction evidence="10">
        <text>gamma-L-glutamyl-L-cysteine + glycine + ATP = glutathione + ADP + phosphate + H(+)</text>
        <dbReference type="Rhea" id="RHEA:13557"/>
        <dbReference type="ChEBI" id="CHEBI:15378"/>
        <dbReference type="ChEBI" id="CHEBI:30616"/>
        <dbReference type="ChEBI" id="CHEBI:43474"/>
        <dbReference type="ChEBI" id="CHEBI:57305"/>
        <dbReference type="ChEBI" id="CHEBI:57925"/>
        <dbReference type="ChEBI" id="CHEBI:58173"/>
        <dbReference type="ChEBI" id="CHEBI:456216"/>
        <dbReference type="EC" id="6.3.2.3"/>
    </reaction>
</comment>
<keyword evidence="8 10" id="KW-0067">ATP-binding</keyword>
<feature type="binding site" evidence="11">
    <location>
        <begin position="398"/>
        <end position="407"/>
    </location>
    <ligand>
        <name>ATP</name>
        <dbReference type="ChEBI" id="CHEBI:30616"/>
    </ligand>
</feature>
<dbReference type="Gene3D" id="3.30.470.20">
    <property type="entry name" value="ATP-grasp fold, B domain"/>
    <property type="match status" value="1"/>
</dbReference>
<dbReference type="FunFam" id="3.30.1490.50:FF:000002">
    <property type="entry name" value="Glutathione synthetase"/>
    <property type="match status" value="1"/>
</dbReference>
<evidence type="ECO:0000256" key="2">
    <source>
        <dbReference type="ARBA" id="ARBA00010385"/>
    </source>
</evidence>
<dbReference type="EC" id="6.3.2.3" evidence="10"/>
<feature type="binding site" evidence="11">
    <location>
        <position position="489"/>
    </location>
    <ligand>
        <name>substrate</name>
    </ligand>
</feature>
<dbReference type="NCBIfam" id="TIGR01986">
    <property type="entry name" value="glut_syn_euk"/>
    <property type="match status" value="1"/>
</dbReference>
<sequence>MASNTHADYPPELSAEEQNFIFAELKDWSIAHGLAVRPAPSFVQQSQDPSGVLATTAPVTIFPSLFPRKCFEDGLSIQKAYNELYSAIARDEQWLQGIVEELVDVDDFVAKLWRTHLAVKKEGYVQDLSLGLFRSDYMVHEDPSQTNSTPGLKQVEFNTIASSFGGLSSQVSALHRYLFSLGAYPSSTSSLIKADALRQSQSTSRLANGLAAGHRAYGESKTKLPLCVLFVVQDPERNVFDQRHLEYALLEENDVRSFRLSFGESLALTKLDGDRNLIYTPPHSPSTSYEVTTIYYRAGYSPDDYVKEEDWEARLHLEKSRAIKCPSVLTQLAGCKKVQQVLATPHSPHLKRFLPDEETASQLLKTFAPIYPLDKSDAGQEAKKLATEPSSAARYVLKPQREGGGNNIYRKAIPPFLQKLPETQWPAYILMEMIEPPPLKNAIIRSGVVERGGVICELGVYGVCLWRGGSGEGDKGEVLENFEAGYLLRTKGDQSEEGGVAAGFGAVDSCCLVD</sequence>
<feature type="binding site" evidence="11">
    <location>
        <position position="491"/>
    </location>
    <ligand>
        <name>ATP</name>
        <dbReference type="ChEBI" id="CHEBI:30616"/>
    </ligand>
</feature>
<feature type="binding site" evidence="11">
    <location>
        <position position="409"/>
    </location>
    <ligand>
        <name>ATP</name>
        <dbReference type="ChEBI" id="CHEBI:30616"/>
    </ligand>
</feature>
<keyword evidence="5 10" id="KW-0317">Glutathione biosynthesis</keyword>
<name>A0A9W8X2M6_9PLEO</name>
<evidence type="ECO:0000256" key="9">
    <source>
        <dbReference type="ARBA" id="ARBA00022842"/>
    </source>
</evidence>
<feature type="binding site" evidence="11">
    <location>
        <position position="242"/>
    </location>
    <ligand>
        <name>substrate</name>
    </ligand>
</feature>
<comment type="cofactor">
    <cofactor evidence="10 12">
        <name>Mg(2+)</name>
        <dbReference type="ChEBI" id="CHEBI:18420"/>
    </cofactor>
    <text evidence="10 12">Binds 1 Mg(2+) ion per subunit.</text>
</comment>
<evidence type="ECO:0000313" key="15">
    <source>
        <dbReference type="EMBL" id="KAJ4339464.1"/>
    </source>
</evidence>
<dbReference type="Gene3D" id="1.10.1080.10">
    <property type="entry name" value="Glutathione Synthetase, Chain A, domain 3"/>
    <property type="match status" value="1"/>
</dbReference>
<keyword evidence="7 10" id="KW-0547">Nucleotide-binding</keyword>
<feature type="domain" description="Glutathione synthase substrate-binding" evidence="14">
    <location>
        <begin position="227"/>
        <end position="333"/>
    </location>
</feature>
<comment type="subunit">
    <text evidence="3">Homodimer.</text>
</comment>
<evidence type="ECO:0000256" key="6">
    <source>
        <dbReference type="ARBA" id="ARBA00022723"/>
    </source>
</evidence>
<feature type="binding site" evidence="12">
    <location>
        <position position="402"/>
    </location>
    <ligand>
        <name>Mg(2+)</name>
        <dbReference type="ChEBI" id="CHEBI:18420"/>
    </ligand>
</feature>
<feature type="binding site" evidence="12">
    <location>
        <position position="156"/>
    </location>
    <ligand>
        <name>Mg(2+)</name>
        <dbReference type="ChEBI" id="CHEBI:18420"/>
    </ligand>
</feature>
<dbReference type="GO" id="GO:0005829">
    <property type="term" value="C:cytosol"/>
    <property type="evidence" value="ECO:0007669"/>
    <property type="project" value="TreeGrafter"/>
</dbReference>
<dbReference type="SUPFAM" id="SSF52440">
    <property type="entry name" value="PreATP-grasp domain"/>
    <property type="match status" value="1"/>
</dbReference>
<keyword evidence="6 10" id="KW-0479">Metal-binding</keyword>
<dbReference type="InterPro" id="IPR014049">
    <property type="entry name" value="Glutathione_synthase_N_euk"/>
</dbReference>
<dbReference type="Gene3D" id="3.30.1490.50">
    <property type="match status" value="1"/>
</dbReference>
<evidence type="ECO:0000256" key="10">
    <source>
        <dbReference type="PIRNR" id="PIRNR001558"/>
    </source>
</evidence>
<feature type="binding site" evidence="11">
    <location>
        <position position="497"/>
    </location>
    <ligand>
        <name>ATP</name>
        <dbReference type="ChEBI" id="CHEBI:30616"/>
    </ligand>
</feature>
<dbReference type="InterPro" id="IPR014042">
    <property type="entry name" value="Glutathione_synthase_a-hlx"/>
</dbReference>
<dbReference type="AlphaFoldDB" id="A0A9W8X2M6"/>
<evidence type="ECO:0000256" key="12">
    <source>
        <dbReference type="PIRSR" id="PIRSR001558-2"/>
    </source>
</evidence>
<dbReference type="GO" id="GO:0043295">
    <property type="term" value="F:glutathione binding"/>
    <property type="evidence" value="ECO:0007669"/>
    <property type="project" value="UniProtKB-UniRule"/>
</dbReference>
<dbReference type="Gene3D" id="3.40.50.1760">
    <property type="entry name" value="Glutathione synthase, substrate-binding domain superfamily, eukaryotic"/>
    <property type="match status" value="1"/>
</dbReference>
<dbReference type="OrthoDB" id="2020073at2759"/>
<dbReference type="GO" id="GO:0005524">
    <property type="term" value="F:ATP binding"/>
    <property type="evidence" value="ECO:0007669"/>
    <property type="project" value="UniProtKB-UniRule"/>
</dbReference>
<reference evidence="15" key="1">
    <citation type="submission" date="2022-10" db="EMBL/GenBank/DDBJ databases">
        <title>Tapping the CABI collections for fungal endophytes: first genome assemblies for Collariella, Neodidymelliopsis, Ascochyta clinopodiicola, Didymella pomorum, Didymosphaeria variabile, Neocosmospora piperis and Neocucurbitaria cava.</title>
        <authorList>
            <person name="Hill R."/>
        </authorList>
    </citation>
    <scope>NUCLEOTIDE SEQUENCE</scope>
    <source>
        <strain evidence="15">IMI 360193</strain>
    </source>
</reference>
<feature type="binding site" evidence="13">
    <location>
        <begin position="500"/>
        <end position="501"/>
    </location>
    <ligand>
        <name>substrate</name>
    </ligand>
</feature>
<dbReference type="InterPro" id="IPR005615">
    <property type="entry name" value="Glutathione_synthase"/>
</dbReference>
<dbReference type="PANTHER" id="PTHR11130:SF0">
    <property type="entry name" value="GLUTATHIONE SYNTHETASE"/>
    <property type="match status" value="1"/>
</dbReference>
<dbReference type="InterPro" id="IPR014709">
    <property type="entry name" value="Glutathione_synthase_C_euk"/>
</dbReference>
<feature type="binding site" evidence="11">
    <location>
        <position position="156"/>
    </location>
    <ligand>
        <name>ATP</name>
        <dbReference type="ChEBI" id="CHEBI:30616"/>
    </ligand>
</feature>
<evidence type="ECO:0000256" key="13">
    <source>
        <dbReference type="PIRSR" id="PIRSR001558-3"/>
    </source>
</evidence>
<dbReference type="PANTHER" id="PTHR11130">
    <property type="entry name" value="GLUTATHIONE SYNTHETASE"/>
    <property type="match status" value="1"/>
</dbReference>
<dbReference type="InterPro" id="IPR004887">
    <property type="entry name" value="GSH_synth_subst-bd"/>
</dbReference>
<feature type="binding site" evidence="11">
    <location>
        <position position="457"/>
    </location>
    <ligand>
        <name>ATP</name>
        <dbReference type="ChEBI" id="CHEBI:30616"/>
    </ligand>
</feature>
<evidence type="ECO:0000256" key="4">
    <source>
        <dbReference type="ARBA" id="ARBA00022598"/>
    </source>
</evidence>
<dbReference type="InterPro" id="IPR016185">
    <property type="entry name" value="PreATP-grasp_dom_sf"/>
</dbReference>
<feature type="binding site" evidence="11">
    <location>
        <position position="134"/>
    </location>
    <ligand>
        <name>substrate</name>
    </ligand>
</feature>
<dbReference type="SUPFAM" id="SSF56059">
    <property type="entry name" value="Glutathione synthetase ATP-binding domain-like"/>
    <property type="match status" value="1"/>
</dbReference>
<dbReference type="Pfam" id="PF03917">
    <property type="entry name" value="GSH_synth_ATP"/>
    <property type="match status" value="1"/>
</dbReference>
<feature type="binding site" evidence="12">
    <location>
        <position position="158"/>
    </location>
    <ligand>
        <name>Mg(2+)</name>
        <dbReference type="ChEBI" id="CHEBI:18420"/>
    </ligand>
</feature>
<dbReference type="PIRSF" id="PIRSF001558">
    <property type="entry name" value="GSHase"/>
    <property type="match status" value="1"/>
</dbReference>
<evidence type="ECO:0000256" key="1">
    <source>
        <dbReference type="ARBA" id="ARBA00004965"/>
    </source>
</evidence>
<dbReference type="Pfam" id="PF03199">
    <property type="entry name" value="GSH_synthase"/>
    <property type="match status" value="1"/>
</dbReference>
<dbReference type="InterPro" id="IPR037013">
    <property type="entry name" value="GSH-S_sub-bd_sf"/>
</dbReference>
<feature type="binding site" evidence="13">
    <location>
        <begin position="297"/>
        <end position="300"/>
    </location>
    <ligand>
        <name>substrate</name>
    </ligand>
</feature>
<gene>
    <name evidence="15" type="primary">GSH2</name>
    <name evidence="15" type="ORF">N0V87_003162</name>
</gene>
<keyword evidence="4 10" id="KW-0436">Ligase</keyword>
<feature type="binding site" evidence="11">
    <location>
        <begin position="431"/>
        <end position="434"/>
    </location>
    <ligand>
        <name>ATP</name>
        <dbReference type="ChEBI" id="CHEBI:30616"/>
    </ligand>
</feature>
<feature type="binding site" evidence="13">
    <location>
        <begin position="160"/>
        <end position="163"/>
    </location>
    <ligand>
        <name>substrate</name>
    </ligand>
</feature>
<dbReference type="FunFam" id="3.40.50.1760:FF:000001">
    <property type="entry name" value="Glutathione synthetase"/>
    <property type="match status" value="1"/>
</dbReference>
<comment type="caution">
    <text evidence="15">The sequence shown here is derived from an EMBL/GenBank/DDBJ whole genome shotgun (WGS) entry which is preliminary data.</text>
</comment>
<evidence type="ECO:0000256" key="5">
    <source>
        <dbReference type="ARBA" id="ARBA00022684"/>
    </source>
</evidence>
<accession>A0A9W8X2M6</accession>
<evidence type="ECO:0000256" key="8">
    <source>
        <dbReference type="ARBA" id="ARBA00022840"/>
    </source>
</evidence>
<keyword evidence="16" id="KW-1185">Reference proteome</keyword>
<dbReference type="Gene3D" id="3.30.1490.80">
    <property type="match status" value="1"/>
</dbReference>
<evidence type="ECO:0000259" key="14">
    <source>
        <dbReference type="Pfam" id="PF03199"/>
    </source>
</evidence>
<comment type="pathway">
    <text evidence="1 10">Sulfur metabolism; glutathione biosynthesis; glutathione from L-cysteine and L-glutamate: step 2/2.</text>
</comment>
<organism evidence="15 16">
    <name type="scientific">Didymella glomerata</name>
    <dbReference type="NCBI Taxonomy" id="749621"/>
    <lineage>
        <taxon>Eukaryota</taxon>
        <taxon>Fungi</taxon>
        <taxon>Dikarya</taxon>
        <taxon>Ascomycota</taxon>
        <taxon>Pezizomycotina</taxon>
        <taxon>Dothideomycetes</taxon>
        <taxon>Pleosporomycetidae</taxon>
        <taxon>Pleosporales</taxon>
        <taxon>Pleosporineae</taxon>
        <taxon>Didymellaceae</taxon>
        <taxon>Didymella</taxon>
    </lineage>
</organism>
<dbReference type="EMBL" id="JAPEUV010000022">
    <property type="protein sequence ID" value="KAJ4339464.1"/>
    <property type="molecule type" value="Genomic_DNA"/>
</dbReference>
<feature type="binding site" evidence="11">
    <location>
        <position position="336"/>
    </location>
    <ligand>
        <name>ATP</name>
        <dbReference type="ChEBI" id="CHEBI:30616"/>
    </ligand>
</feature>
<dbReference type="Proteomes" id="UP001140562">
    <property type="component" value="Unassembled WGS sequence"/>
</dbReference>
<evidence type="ECO:0000256" key="7">
    <source>
        <dbReference type="ARBA" id="ARBA00022741"/>
    </source>
</evidence>